<reference evidence="2" key="1">
    <citation type="submission" date="2022-09" db="EMBL/GenBank/DDBJ databases">
        <authorList>
            <person name="Yuan C."/>
            <person name="Ke Z."/>
        </authorList>
    </citation>
    <scope>NUCLEOTIDE SEQUENCE</scope>
    <source>
        <strain evidence="2">LB-8</strain>
    </source>
</reference>
<name>A0A9X2XVR2_9BACT</name>
<dbReference type="AlphaFoldDB" id="A0A9X2XVR2"/>
<keyword evidence="3" id="KW-1185">Reference proteome</keyword>
<evidence type="ECO:0008006" key="4">
    <source>
        <dbReference type="Google" id="ProtNLM"/>
    </source>
</evidence>
<dbReference type="SUPFAM" id="SSF160574">
    <property type="entry name" value="BT0923-like"/>
    <property type="match status" value="1"/>
</dbReference>
<evidence type="ECO:0000313" key="3">
    <source>
        <dbReference type="Proteomes" id="UP001155483"/>
    </source>
</evidence>
<gene>
    <name evidence="2" type="ORF">OCK74_11505</name>
</gene>
<feature type="chain" id="PRO_5040787489" description="Beta-lactamase-inhibitor-like PepSY-like domain-containing protein" evidence="1">
    <location>
        <begin position="25"/>
        <end position="163"/>
    </location>
</feature>
<sequence length="163" mass="18491">MKLQSLSRLCIGLTFIILANHSFAQQNASQELSPITVVSSNINAKVVKAFESTFQDAVNPIWYKVDGKYLVKFTQEDRPHNVLYSKNGSLVYNITFGCEKCLPAQVKKVVAKNYYDYNIVGATNIQDNNRNVWEIKLEDNSKLVSIFVENEQIEEVSSYQKAS</sequence>
<proteinExistence type="predicted"/>
<keyword evidence="1" id="KW-0732">Signal</keyword>
<evidence type="ECO:0000313" key="2">
    <source>
        <dbReference type="EMBL" id="MCU7549745.1"/>
    </source>
</evidence>
<reference evidence="2" key="2">
    <citation type="submission" date="2023-04" db="EMBL/GenBank/DDBJ databases">
        <title>Paracnuella aquatica gen. nov., sp. nov., a member of the family Chitinophagaceae isolated from a hot spring.</title>
        <authorList>
            <person name="Wang C."/>
        </authorList>
    </citation>
    <scope>NUCLEOTIDE SEQUENCE</scope>
    <source>
        <strain evidence="2">LB-8</strain>
    </source>
</reference>
<feature type="signal peptide" evidence="1">
    <location>
        <begin position="1"/>
        <end position="24"/>
    </location>
</feature>
<evidence type="ECO:0000256" key="1">
    <source>
        <dbReference type="SAM" id="SignalP"/>
    </source>
</evidence>
<accession>A0A9X2XVR2</accession>
<organism evidence="2 3">
    <name type="scientific">Paraflavisolibacter caeni</name>
    <dbReference type="NCBI Taxonomy" id="2982496"/>
    <lineage>
        <taxon>Bacteria</taxon>
        <taxon>Pseudomonadati</taxon>
        <taxon>Bacteroidota</taxon>
        <taxon>Chitinophagia</taxon>
        <taxon>Chitinophagales</taxon>
        <taxon>Chitinophagaceae</taxon>
        <taxon>Paraflavisolibacter</taxon>
    </lineage>
</organism>
<protein>
    <recommendedName>
        <fullName evidence="4">Beta-lactamase-inhibitor-like PepSY-like domain-containing protein</fullName>
    </recommendedName>
</protein>
<dbReference type="EMBL" id="JAOTIF010000007">
    <property type="protein sequence ID" value="MCU7549745.1"/>
    <property type="molecule type" value="Genomic_DNA"/>
</dbReference>
<dbReference type="Proteomes" id="UP001155483">
    <property type="component" value="Unassembled WGS sequence"/>
</dbReference>
<dbReference type="RefSeq" id="WP_279297184.1">
    <property type="nucleotide sequence ID" value="NZ_JAOTIF010000007.1"/>
</dbReference>
<dbReference type="Gene3D" id="3.10.450.360">
    <property type="match status" value="1"/>
</dbReference>
<comment type="caution">
    <text evidence="2">The sequence shown here is derived from an EMBL/GenBank/DDBJ whole genome shotgun (WGS) entry which is preliminary data.</text>
</comment>